<dbReference type="EMBL" id="JAKCXM010000010">
    <property type="protein sequence ID" value="KAJ0408580.1"/>
    <property type="molecule type" value="Genomic_DNA"/>
</dbReference>
<dbReference type="PANTHER" id="PTHR24118">
    <property type="entry name" value="POTE ANKYRIN DOMAIN"/>
    <property type="match status" value="1"/>
</dbReference>
<keyword evidence="3" id="KW-1185">Reference proteome</keyword>
<dbReference type="InterPro" id="IPR036770">
    <property type="entry name" value="Ankyrin_rpt-contain_sf"/>
</dbReference>
<dbReference type="InterPro" id="IPR002110">
    <property type="entry name" value="Ankyrin_rpt"/>
</dbReference>
<evidence type="ECO:0000313" key="2">
    <source>
        <dbReference type="EMBL" id="KAJ0408580.1"/>
    </source>
</evidence>
<feature type="repeat" description="ANK" evidence="1">
    <location>
        <begin position="144"/>
        <end position="176"/>
    </location>
</feature>
<proteinExistence type="predicted"/>
<accession>A0AAD5QA94</accession>
<name>A0AAD5QA94_PYTIN</name>
<dbReference type="PROSITE" id="PS50297">
    <property type="entry name" value="ANK_REP_REGION"/>
    <property type="match status" value="3"/>
</dbReference>
<organism evidence="2 3">
    <name type="scientific">Pythium insidiosum</name>
    <name type="common">Pythiosis disease agent</name>
    <dbReference type="NCBI Taxonomy" id="114742"/>
    <lineage>
        <taxon>Eukaryota</taxon>
        <taxon>Sar</taxon>
        <taxon>Stramenopiles</taxon>
        <taxon>Oomycota</taxon>
        <taxon>Peronosporomycetes</taxon>
        <taxon>Pythiales</taxon>
        <taxon>Pythiaceae</taxon>
        <taxon>Pythium</taxon>
    </lineage>
</organism>
<dbReference type="Proteomes" id="UP001209570">
    <property type="component" value="Unassembled WGS sequence"/>
</dbReference>
<feature type="repeat" description="ANK" evidence="1">
    <location>
        <begin position="34"/>
        <end position="66"/>
    </location>
</feature>
<dbReference type="Gene3D" id="1.25.40.20">
    <property type="entry name" value="Ankyrin repeat-containing domain"/>
    <property type="match status" value="3"/>
</dbReference>
<evidence type="ECO:0000313" key="3">
    <source>
        <dbReference type="Proteomes" id="UP001209570"/>
    </source>
</evidence>
<gene>
    <name evidence="2" type="ORF">P43SY_008927</name>
</gene>
<reference evidence="2" key="1">
    <citation type="submission" date="2021-12" db="EMBL/GenBank/DDBJ databases">
        <title>Prjna785345.</title>
        <authorList>
            <person name="Rujirawat T."/>
            <person name="Krajaejun T."/>
        </authorList>
    </citation>
    <scope>NUCLEOTIDE SEQUENCE</scope>
    <source>
        <strain evidence="2">Pi057C3</strain>
    </source>
</reference>
<feature type="repeat" description="ANK" evidence="1">
    <location>
        <begin position="177"/>
        <end position="209"/>
    </location>
</feature>
<dbReference type="Pfam" id="PF12796">
    <property type="entry name" value="Ank_2"/>
    <property type="match status" value="2"/>
</dbReference>
<dbReference type="SUPFAM" id="SSF48403">
    <property type="entry name" value="Ankyrin repeat"/>
    <property type="match status" value="1"/>
</dbReference>
<dbReference type="PROSITE" id="PS50088">
    <property type="entry name" value="ANK_REPEAT"/>
    <property type="match status" value="3"/>
</dbReference>
<evidence type="ECO:0000256" key="1">
    <source>
        <dbReference type="PROSITE-ProRule" id="PRU00023"/>
    </source>
</evidence>
<keyword evidence="1" id="KW-0040">ANK repeat</keyword>
<dbReference type="SMART" id="SM00248">
    <property type="entry name" value="ANK"/>
    <property type="match status" value="4"/>
</dbReference>
<dbReference type="PRINTS" id="PR01415">
    <property type="entry name" value="ANKYRIN"/>
</dbReference>
<comment type="caution">
    <text evidence="2">The sequence shown here is derived from an EMBL/GenBank/DDBJ whole genome shotgun (WGS) entry which is preliminary data.</text>
</comment>
<protein>
    <submittedName>
        <fullName evidence="2">Uncharacterized protein</fullName>
    </submittedName>
</protein>
<sequence length="309" mass="33932">MGMTLGKAAERGDAAQVQQLLLEGAPLNGCVDLLGRKALHYAARDGHIGVVRLLLDWGADIEAIDQREKATTMWCVFWLTTAVMSTQLTRVASDAYTPQRHQDISMSCICSLSMAQTLTQQVRHMDIMHQLLDHGADADAKDRSKRAPLLIAAWEGHIDIVRHLLEFRADTEAKDTDGMSAIHYAAFPGHTEIVRLLLENGSDIEAKDQEEKTALGLLMADNQLDMARLLPTFIVLFQFEAIIDDTALEALRNQRGKAAASAMETCLSIWQRERGEGKELTLIPDEVFDQGADAISVYMTALSATASGA</sequence>
<dbReference type="PANTHER" id="PTHR24118:SF99">
    <property type="entry name" value="POTE ANKYRIN DOMAIN FAMILY MEMBER 3C-RELATED"/>
    <property type="match status" value="1"/>
</dbReference>
<dbReference type="AlphaFoldDB" id="A0AAD5QA94"/>